<gene>
    <name evidence="2" type="ORF">MP_TR2542_c4_g1_i1_g.7540</name>
</gene>
<evidence type="ECO:0000256" key="1">
    <source>
        <dbReference type="SAM" id="MobiDB-lite"/>
    </source>
</evidence>
<name>A0A1J3J877_NOCCA</name>
<feature type="region of interest" description="Disordered" evidence="1">
    <location>
        <begin position="1"/>
        <end position="23"/>
    </location>
</feature>
<dbReference type="AlphaFoldDB" id="A0A1J3J877"/>
<proteinExistence type="predicted"/>
<evidence type="ECO:0000313" key="2">
    <source>
        <dbReference type="EMBL" id="JAU88192.1"/>
    </source>
</evidence>
<reference evidence="2" key="1">
    <citation type="submission" date="2016-07" db="EMBL/GenBank/DDBJ databases">
        <title>De novo transcriptome assembly of four accessions of the metal hyperaccumulator plant Noccaea caerulescens.</title>
        <authorList>
            <person name="Blande D."/>
            <person name="Halimaa P."/>
            <person name="Tervahauta A.I."/>
            <person name="Aarts M.G."/>
            <person name="Karenlampi S.O."/>
        </authorList>
    </citation>
    <scope>NUCLEOTIDE SEQUENCE</scope>
</reference>
<accession>A0A1J3J877</accession>
<organism evidence="2">
    <name type="scientific">Noccaea caerulescens</name>
    <name type="common">Alpine penny-cress</name>
    <name type="synonym">Thlaspi caerulescens</name>
    <dbReference type="NCBI Taxonomy" id="107243"/>
    <lineage>
        <taxon>Eukaryota</taxon>
        <taxon>Viridiplantae</taxon>
        <taxon>Streptophyta</taxon>
        <taxon>Embryophyta</taxon>
        <taxon>Tracheophyta</taxon>
        <taxon>Spermatophyta</taxon>
        <taxon>Magnoliopsida</taxon>
        <taxon>eudicotyledons</taxon>
        <taxon>Gunneridae</taxon>
        <taxon>Pentapetalae</taxon>
        <taxon>rosids</taxon>
        <taxon>malvids</taxon>
        <taxon>Brassicales</taxon>
        <taxon>Brassicaceae</taxon>
        <taxon>Coluteocarpeae</taxon>
        <taxon>Noccaea</taxon>
    </lineage>
</organism>
<protein>
    <submittedName>
        <fullName evidence="2">Uncharacterized protein</fullName>
    </submittedName>
</protein>
<dbReference type="EMBL" id="GEVM01017746">
    <property type="protein sequence ID" value="JAU88192.1"/>
    <property type="molecule type" value="Transcribed_RNA"/>
</dbReference>
<sequence>MSPAEATLPSLRRSHLPNNPELNNNMIKDSLDFAEGSRDQALLRIQNYQQLAAKYYNKKTFGRHFAEGDLVLRKVFENTSEANAGKLSANWKGPYIIVKIVKPGVYQLVTMAGTEIPRSWNSMKLKRFYY</sequence>